<dbReference type="AlphaFoldDB" id="A0A645JJM5"/>
<name>A0A645JJM5_9ZZZZ</name>
<sequence>MNRVGKKLLANTRLAGYEHDEVRRRNTGNGLFDLVYCRGIANDFAQGIVGIAQGEVFFLVLAAFPRHILYLAVELFCLIYTVEDCR</sequence>
<proteinExistence type="predicted"/>
<organism evidence="1">
    <name type="scientific">bioreactor metagenome</name>
    <dbReference type="NCBI Taxonomy" id="1076179"/>
    <lineage>
        <taxon>unclassified sequences</taxon>
        <taxon>metagenomes</taxon>
        <taxon>ecological metagenomes</taxon>
    </lineage>
</organism>
<comment type="caution">
    <text evidence="1">The sequence shown here is derived from an EMBL/GenBank/DDBJ whole genome shotgun (WGS) entry which is preliminary data.</text>
</comment>
<evidence type="ECO:0000313" key="1">
    <source>
        <dbReference type="EMBL" id="MPN63771.1"/>
    </source>
</evidence>
<accession>A0A645JJM5</accession>
<dbReference type="EMBL" id="VSSQ01143669">
    <property type="protein sequence ID" value="MPN63771.1"/>
    <property type="molecule type" value="Genomic_DNA"/>
</dbReference>
<gene>
    <name evidence="1" type="ORF">SDC9_211537</name>
</gene>
<protein>
    <submittedName>
        <fullName evidence="1">Uncharacterized protein</fullName>
    </submittedName>
</protein>
<reference evidence="1" key="1">
    <citation type="submission" date="2019-08" db="EMBL/GenBank/DDBJ databases">
        <authorList>
            <person name="Kucharzyk K."/>
            <person name="Murdoch R.W."/>
            <person name="Higgins S."/>
            <person name="Loffler F."/>
        </authorList>
    </citation>
    <scope>NUCLEOTIDE SEQUENCE</scope>
</reference>